<proteinExistence type="predicted"/>
<feature type="domain" description="Glycosyltransferase subfamily 4-like N-terminal" evidence="2">
    <location>
        <begin position="14"/>
        <end position="184"/>
    </location>
</feature>
<gene>
    <name evidence="3" type="ORF">I1A42_16920</name>
</gene>
<protein>
    <submittedName>
        <fullName evidence="3">Glycosyltransferase family 4 protein</fullName>
    </submittedName>
</protein>
<sequence length="386" mass="43608">MKILYHHRIASKDGQYVHVEEIINALKRQGHDVILVAPDVAQHSDFGSDGGWMSTLRSALPQFIAELLEFGYAFLAFFKLCIAIKKHRPDAMYERYNLFLPAGIWAKSLFRLPFVLEVNSPLYKERKKYGGLALGWLAKWSEHYTWRHADHVLPVTQVLANYIKQAGVPDERITVIPNGIDPSRFGTGAQQPREQRFLDKTVVGFVGFCREWHHLDKVLDLIAEQHNPNLMLLIIGDGPVINDLKSQALKLGMAENFHSTGLVERDQMPYWLAQIDIALQPAVTPWASPLKLLEYMASGKAIIAPNTPNIGELLEDGQNGLLFDEKTQNITLLQCVERLIQDPELTERLGKAARKTVVQRELTWDSNATTITHLLSAQGARSSYVQ</sequence>
<organism evidence="3 4">
    <name type="scientific">Vibrio nitrifigilis</name>
    <dbReference type="NCBI Taxonomy" id="2789781"/>
    <lineage>
        <taxon>Bacteria</taxon>
        <taxon>Pseudomonadati</taxon>
        <taxon>Pseudomonadota</taxon>
        <taxon>Gammaproteobacteria</taxon>
        <taxon>Vibrionales</taxon>
        <taxon>Vibrionaceae</taxon>
        <taxon>Vibrio</taxon>
    </lineage>
</organism>
<dbReference type="EMBL" id="JADPMR010000004">
    <property type="protein sequence ID" value="MBF9002152.1"/>
    <property type="molecule type" value="Genomic_DNA"/>
</dbReference>
<evidence type="ECO:0000259" key="1">
    <source>
        <dbReference type="Pfam" id="PF00534"/>
    </source>
</evidence>
<dbReference type="PANTHER" id="PTHR45947">
    <property type="entry name" value="SULFOQUINOVOSYL TRANSFERASE SQD2"/>
    <property type="match status" value="1"/>
</dbReference>
<dbReference type="CDD" id="cd03794">
    <property type="entry name" value="GT4_WbuB-like"/>
    <property type="match status" value="1"/>
</dbReference>
<evidence type="ECO:0000259" key="2">
    <source>
        <dbReference type="Pfam" id="PF13439"/>
    </source>
</evidence>
<dbReference type="InterPro" id="IPR050194">
    <property type="entry name" value="Glycosyltransferase_grp1"/>
</dbReference>
<dbReference type="Proteomes" id="UP000597206">
    <property type="component" value="Unassembled WGS sequence"/>
</dbReference>
<reference evidence="3 4" key="1">
    <citation type="submission" date="2020-11" db="EMBL/GenBank/DDBJ databases">
        <title>Vibrio nitrifigilis sp. nov., a marine nitrogen-fixing bacterium isolated from the lagoon sediment of an islet inside an atoll.</title>
        <authorList>
            <person name="Wang L.-T."/>
            <person name="Shieh W.Y."/>
        </authorList>
    </citation>
    <scope>NUCLEOTIDE SEQUENCE [LARGE SCALE GENOMIC DNA]</scope>
    <source>
        <strain evidence="3 4">NFV-1</strain>
    </source>
</reference>
<feature type="domain" description="Glycosyl transferase family 1" evidence="1">
    <location>
        <begin position="194"/>
        <end position="355"/>
    </location>
</feature>
<dbReference type="RefSeq" id="WP_196124151.1">
    <property type="nucleotide sequence ID" value="NZ_JADPMR010000004.1"/>
</dbReference>
<evidence type="ECO:0000313" key="3">
    <source>
        <dbReference type="EMBL" id="MBF9002152.1"/>
    </source>
</evidence>
<dbReference type="Pfam" id="PF00534">
    <property type="entry name" value="Glycos_transf_1"/>
    <property type="match status" value="1"/>
</dbReference>
<dbReference type="Pfam" id="PF13439">
    <property type="entry name" value="Glyco_transf_4"/>
    <property type="match status" value="1"/>
</dbReference>
<dbReference type="InterPro" id="IPR028098">
    <property type="entry name" value="Glyco_trans_4-like_N"/>
</dbReference>
<dbReference type="PANTHER" id="PTHR45947:SF3">
    <property type="entry name" value="SULFOQUINOVOSYL TRANSFERASE SQD2"/>
    <property type="match status" value="1"/>
</dbReference>
<dbReference type="InterPro" id="IPR001296">
    <property type="entry name" value="Glyco_trans_1"/>
</dbReference>
<keyword evidence="4" id="KW-1185">Reference proteome</keyword>
<accession>A0ABS0GIA5</accession>
<dbReference type="Gene3D" id="3.40.50.2000">
    <property type="entry name" value="Glycogen Phosphorylase B"/>
    <property type="match status" value="2"/>
</dbReference>
<comment type="caution">
    <text evidence="3">The sequence shown here is derived from an EMBL/GenBank/DDBJ whole genome shotgun (WGS) entry which is preliminary data.</text>
</comment>
<name>A0ABS0GIA5_9VIBR</name>
<evidence type="ECO:0000313" key="4">
    <source>
        <dbReference type="Proteomes" id="UP000597206"/>
    </source>
</evidence>
<dbReference type="SUPFAM" id="SSF53756">
    <property type="entry name" value="UDP-Glycosyltransferase/glycogen phosphorylase"/>
    <property type="match status" value="1"/>
</dbReference>